<dbReference type="PROSITE" id="PS00028">
    <property type="entry name" value="ZINC_FINGER_C2H2_1"/>
    <property type="match status" value="1"/>
</dbReference>
<keyword evidence="1" id="KW-0479">Metal-binding</keyword>
<dbReference type="Pfam" id="PF26082">
    <property type="entry name" value="zf-C2H2_AcuF"/>
    <property type="match status" value="1"/>
</dbReference>
<dbReference type="PANTHER" id="PTHR35391:SF7">
    <property type="entry name" value="C2H2-TYPE DOMAIN-CONTAINING PROTEIN"/>
    <property type="match status" value="1"/>
</dbReference>
<name>A0ABR1Z3H8_9PEZI</name>
<feature type="domain" description="C2H2-type" evidence="3">
    <location>
        <begin position="367"/>
        <end position="390"/>
    </location>
</feature>
<feature type="region of interest" description="Disordered" evidence="2">
    <location>
        <begin position="115"/>
        <end position="140"/>
    </location>
</feature>
<evidence type="ECO:0000313" key="5">
    <source>
        <dbReference type="Proteomes" id="UP001492380"/>
    </source>
</evidence>
<sequence>MASSDLHVMVPLPIIAERVRKCLRSFDQLGQDALSPCSDDVGHIRTSEVSNSADRFRIWVGNIGAHRPDRGSLDYRLRDASHIKDSVLDLLDALLSKLENASDILKGRRKPFEKLDFESDSDSDSDFDSQPTAESPHDETELEQLMGSIKGIINMLLRTSKMIRNPAPHDHFAHSNQQATCHFEQYDQMHIREKFPKASESLVERLARATSARRNYLKYREGRHEKLSEGLVNLVDHQEDFEGLPSASIVASSLPAIIKKTSHFDLENDAYSESGMTQTSYASSSQDQDFGGLRVPPVPKDGRNGDPFQCPLCFGIVAVKSRRSWKKHVYKDLAPYICMFDSCNIPFQRFEQRRDWFEHELSHRSKWKCPKDCNEIFDTQHDLSSHLTRHPEVTSGEVELGQLRPDLTSLAQCSLCKENFRLLQLKAHLGSHQQQLALFALPSQVMSTDSEDESDVDSQTTEEEEGKEKEVSPADHGSDTAVTEGATIDQTTICGDEKGISQTIQQSSPERSGAVKDSVPSDEAKNFGDPQSKEESEEKAAEYVSQESSKMVDKYSGTRQDLINPDDKIKRQQAENDGLAEEALELEMENEYKEAKEKARADKVFEMEMKERLGKMGFSEDQILNMIFGE</sequence>
<dbReference type="Proteomes" id="UP001492380">
    <property type="component" value="Unassembled WGS sequence"/>
</dbReference>
<keyword evidence="1" id="KW-0862">Zinc</keyword>
<accession>A0ABR1Z3H8</accession>
<evidence type="ECO:0000259" key="3">
    <source>
        <dbReference type="PROSITE" id="PS50157"/>
    </source>
</evidence>
<dbReference type="EMBL" id="JBBWRZ010000001">
    <property type="protein sequence ID" value="KAK8246591.1"/>
    <property type="molecule type" value="Genomic_DNA"/>
</dbReference>
<feature type="region of interest" description="Disordered" evidence="2">
    <location>
        <begin position="502"/>
        <end position="570"/>
    </location>
</feature>
<feature type="compositionally biased region" description="Acidic residues" evidence="2">
    <location>
        <begin position="449"/>
        <end position="465"/>
    </location>
</feature>
<feature type="compositionally biased region" description="Basic and acidic residues" evidence="2">
    <location>
        <begin position="522"/>
        <end position="541"/>
    </location>
</feature>
<protein>
    <recommendedName>
        <fullName evidence="3">C2H2-type domain-containing protein</fullName>
    </recommendedName>
</protein>
<reference evidence="4 5" key="1">
    <citation type="submission" date="2024-04" db="EMBL/GenBank/DDBJ databases">
        <title>Phyllosticta paracitricarpa is synonymous to the EU quarantine fungus P. citricarpa based on phylogenomic analyses.</title>
        <authorList>
            <consortium name="Lawrence Berkeley National Laboratory"/>
            <person name="Van Ingen-Buijs V.A."/>
            <person name="Van Westerhoven A.C."/>
            <person name="Haridas S."/>
            <person name="Skiadas P."/>
            <person name="Martin F."/>
            <person name="Groenewald J.Z."/>
            <person name="Crous P.W."/>
            <person name="Seidl M.F."/>
        </authorList>
    </citation>
    <scope>NUCLEOTIDE SEQUENCE [LARGE SCALE GENOMIC DNA]</scope>
    <source>
        <strain evidence="4 5">CBS 123374</strain>
    </source>
</reference>
<evidence type="ECO:0000313" key="4">
    <source>
        <dbReference type="EMBL" id="KAK8246591.1"/>
    </source>
</evidence>
<dbReference type="SMART" id="SM00355">
    <property type="entry name" value="ZnF_C2H2"/>
    <property type="match status" value="3"/>
</dbReference>
<keyword evidence="1" id="KW-0863">Zinc-finger</keyword>
<dbReference type="InterPro" id="IPR013087">
    <property type="entry name" value="Znf_C2H2_type"/>
</dbReference>
<dbReference type="PROSITE" id="PS50157">
    <property type="entry name" value="ZINC_FINGER_C2H2_2"/>
    <property type="match status" value="1"/>
</dbReference>
<feature type="compositionally biased region" description="Acidic residues" evidence="2">
    <location>
        <begin position="118"/>
        <end position="127"/>
    </location>
</feature>
<feature type="compositionally biased region" description="Basic and acidic residues" evidence="2">
    <location>
        <begin position="466"/>
        <end position="478"/>
    </location>
</feature>
<proteinExistence type="predicted"/>
<dbReference type="PANTHER" id="PTHR35391">
    <property type="entry name" value="C2H2-TYPE DOMAIN-CONTAINING PROTEIN-RELATED"/>
    <property type="match status" value="1"/>
</dbReference>
<comment type="caution">
    <text evidence="4">The sequence shown here is derived from an EMBL/GenBank/DDBJ whole genome shotgun (WGS) entry which is preliminary data.</text>
</comment>
<evidence type="ECO:0000256" key="2">
    <source>
        <dbReference type="SAM" id="MobiDB-lite"/>
    </source>
</evidence>
<evidence type="ECO:0000256" key="1">
    <source>
        <dbReference type="PROSITE-ProRule" id="PRU00042"/>
    </source>
</evidence>
<feature type="region of interest" description="Disordered" evidence="2">
    <location>
        <begin position="446"/>
        <end position="485"/>
    </location>
</feature>
<gene>
    <name evidence="4" type="ORF">HDK90DRAFT_15103</name>
</gene>
<organism evidence="4 5">
    <name type="scientific">Phyllosticta capitalensis</name>
    <dbReference type="NCBI Taxonomy" id="121624"/>
    <lineage>
        <taxon>Eukaryota</taxon>
        <taxon>Fungi</taxon>
        <taxon>Dikarya</taxon>
        <taxon>Ascomycota</taxon>
        <taxon>Pezizomycotina</taxon>
        <taxon>Dothideomycetes</taxon>
        <taxon>Dothideomycetes incertae sedis</taxon>
        <taxon>Botryosphaeriales</taxon>
        <taxon>Phyllostictaceae</taxon>
        <taxon>Phyllosticta</taxon>
    </lineage>
</organism>
<dbReference type="InterPro" id="IPR058925">
    <property type="entry name" value="zf-C2H2_AcuF"/>
</dbReference>
<keyword evidence="5" id="KW-1185">Reference proteome</keyword>